<dbReference type="Proteomes" id="UP000245202">
    <property type="component" value="Unassembled WGS sequence"/>
</dbReference>
<dbReference type="AlphaFoldDB" id="A0A2R5EUJ3"/>
<proteinExistence type="predicted"/>
<protein>
    <submittedName>
        <fullName evidence="1">Uncharacterized protein</fullName>
    </submittedName>
</protein>
<accession>A0A2R5EUJ3</accession>
<reference evidence="1 2" key="1">
    <citation type="submission" date="2017-08" db="EMBL/GenBank/DDBJ databases">
        <title>Substantial Increase in Enzyme Production by Combined Drug-Resistance Mutations in Paenibacillus agaridevorans.</title>
        <authorList>
            <person name="Tanaka Y."/>
            <person name="Funane K."/>
            <person name="Hosaka T."/>
            <person name="Shiwa Y."/>
            <person name="Fujita N."/>
            <person name="Miyazaki T."/>
            <person name="Yoshikawa H."/>
            <person name="Murakami K."/>
            <person name="Kasahara K."/>
            <person name="Inaoka T."/>
            <person name="Hiraga Y."/>
            <person name="Ochi K."/>
        </authorList>
    </citation>
    <scope>NUCLEOTIDE SEQUENCE [LARGE SCALE GENOMIC DNA]</scope>
    <source>
        <strain evidence="1 2">T-3040</strain>
    </source>
</reference>
<dbReference type="EMBL" id="BDQX01000281">
    <property type="protein sequence ID" value="GBG09815.1"/>
    <property type="molecule type" value="Genomic_DNA"/>
</dbReference>
<evidence type="ECO:0000313" key="1">
    <source>
        <dbReference type="EMBL" id="GBG09815.1"/>
    </source>
</evidence>
<evidence type="ECO:0000313" key="2">
    <source>
        <dbReference type="Proteomes" id="UP000245202"/>
    </source>
</evidence>
<dbReference type="RefSeq" id="WP_179215307.1">
    <property type="nucleotide sequence ID" value="NZ_BDQX01000281.1"/>
</dbReference>
<name>A0A2R5EUJ3_9BACL</name>
<gene>
    <name evidence="1" type="ORF">PAT3040_04485</name>
</gene>
<comment type="caution">
    <text evidence="1">The sequence shown here is derived from an EMBL/GenBank/DDBJ whole genome shotgun (WGS) entry which is preliminary data.</text>
</comment>
<organism evidence="1 2">
    <name type="scientific">Paenibacillus agaridevorans</name>
    <dbReference type="NCBI Taxonomy" id="171404"/>
    <lineage>
        <taxon>Bacteria</taxon>
        <taxon>Bacillati</taxon>
        <taxon>Bacillota</taxon>
        <taxon>Bacilli</taxon>
        <taxon>Bacillales</taxon>
        <taxon>Paenibacillaceae</taxon>
        <taxon>Paenibacillus</taxon>
    </lineage>
</organism>
<sequence length="53" mass="6460">MFTLKEKIYLLKLLQTQKRKSWLGIGRKDPVHDRLVEKLEQMVRNEQVNKEHL</sequence>
<keyword evidence="2" id="KW-1185">Reference proteome</keyword>